<evidence type="ECO:0000313" key="4">
    <source>
        <dbReference type="Proteomes" id="UP001625389"/>
    </source>
</evidence>
<dbReference type="Pfam" id="PF25164">
    <property type="entry name" value="CoiA_N"/>
    <property type="match status" value="1"/>
</dbReference>
<proteinExistence type="predicted"/>
<dbReference type="InterPro" id="IPR010330">
    <property type="entry name" value="CoiA_nuc"/>
</dbReference>
<dbReference type="Pfam" id="PF06054">
    <property type="entry name" value="CoiA_nuc"/>
    <property type="match status" value="1"/>
</dbReference>
<sequence>MLMAQNQQQGYVNSLDYSRSQLKRLRQQPFYCPVCHAQVMLKIGSTIQPHFAHYSGTECTIAAEGETAEHLAGKALLGRLCRRWRVTFAYEVYLPSIQQRPDLLISIGIRRIALEFQCSPISIDRLQERTQGYRQIGYQVIWILGQRYQHARWTEKNHAFLQYSPDWGWYQWQLRVDASQLWLIHHVVHTGYPQQVSYQRCPVTRIKQIKTPIRQRQSVAAILKESQSLYSKLGQAAPDLLQIQQACYLAGHHLAGAPRCCHRAAMPPINHSAIILLQVRLLLLCEQSGKLTDSQLQQFCYEQVADFYRLPLVDQQLWYVHWCRLVLAGWVQKGIVRRNCSGWDYLGACWYSDFFAKQAAIQNKK</sequence>
<reference evidence="3 4" key="1">
    <citation type="submission" date="2024-08" db="EMBL/GenBank/DDBJ databases">
        <authorList>
            <person name="Arias E."/>
        </authorList>
    </citation>
    <scope>NUCLEOTIDE SEQUENCE [LARGE SCALE GENOMIC DNA]</scope>
    <source>
        <strain evidence="3 4">FAM 25317</strain>
    </source>
</reference>
<evidence type="ECO:0000313" key="3">
    <source>
        <dbReference type="EMBL" id="MFL2029221.1"/>
    </source>
</evidence>
<organism evidence="3 4">
    <name type="scientific">Loigolactobacillus zhaoyuanensis</name>
    <dbReference type="NCBI Taxonomy" id="2486017"/>
    <lineage>
        <taxon>Bacteria</taxon>
        <taxon>Bacillati</taxon>
        <taxon>Bacillota</taxon>
        <taxon>Bacilli</taxon>
        <taxon>Lactobacillales</taxon>
        <taxon>Lactobacillaceae</taxon>
        <taxon>Loigolactobacillus</taxon>
    </lineage>
</organism>
<evidence type="ECO:0000259" key="2">
    <source>
        <dbReference type="Pfam" id="PF25164"/>
    </source>
</evidence>
<feature type="domain" description="Competence protein CoiA-like N-terminal" evidence="2">
    <location>
        <begin position="17"/>
        <end position="61"/>
    </location>
</feature>
<comment type="caution">
    <text evidence="3">The sequence shown here is derived from an EMBL/GenBank/DDBJ whole genome shotgun (WGS) entry which is preliminary data.</text>
</comment>
<feature type="domain" description="Competence protein CoiA nuclease-like" evidence="1">
    <location>
        <begin position="66"/>
        <end position="197"/>
    </location>
</feature>
<gene>
    <name evidence="3" type="ORF">ACEN34_06280</name>
</gene>
<dbReference type="InterPro" id="IPR057253">
    <property type="entry name" value="CoiA-like_N"/>
</dbReference>
<dbReference type="Proteomes" id="UP001625389">
    <property type="component" value="Unassembled WGS sequence"/>
</dbReference>
<name>A0ABW8UBH8_9LACO</name>
<dbReference type="EMBL" id="JBGQPK010000020">
    <property type="protein sequence ID" value="MFL2029221.1"/>
    <property type="molecule type" value="Genomic_DNA"/>
</dbReference>
<protein>
    <submittedName>
        <fullName evidence="3">Competence protein CoiA</fullName>
    </submittedName>
</protein>
<accession>A0ABW8UBH8</accession>
<dbReference type="RefSeq" id="WP_407137274.1">
    <property type="nucleotide sequence ID" value="NZ_JBGQPK010000020.1"/>
</dbReference>
<evidence type="ECO:0000259" key="1">
    <source>
        <dbReference type="Pfam" id="PF06054"/>
    </source>
</evidence>
<keyword evidence="4" id="KW-1185">Reference proteome</keyword>